<dbReference type="AlphaFoldDB" id="A0A5S6QW71"/>
<dbReference type="GO" id="GO:0140664">
    <property type="term" value="F:ATP-dependent DNA damage sensor activity"/>
    <property type="evidence" value="ECO:0007669"/>
    <property type="project" value="InterPro"/>
</dbReference>
<dbReference type="Gene3D" id="3.40.50.300">
    <property type="entry name" value="P-loop containing nucleotide triphosphate hydrolases"/>
    <property type="match status" value="1"/>
</dbReference>
<accession>A0A5S6QW71</accession>
<dbReference type="Proteomes" id="UP000046395">
    <property type="component" value="Unassembled WGS sequence"/>
</dbReference>
<dbReference type="InterPro" id="IPR045076">
    <property type="entry name" value="MutS"/>
</dbReference>
<evidence type="ECO:0000259" key="7">
    <source>
        <dbReference type="SMART" id="SM00534"/>
    </source>
</evidence>
<dbReference type="Pfam" id="PF00488">
    <property type="entry name" value="MutS_V"/>
    <property type="match status" value="1"/>
</dbReference>
<evidence type="ECO:0000259" key="6">
    <source>
        <dbReference type="SMART" id="SM00533"/>
    </source>
</evidence>
<dbReference type="InterPro" id="IPR036678">
    <property type="entry name" value="MutS_con_dom_sf"/>
</dbReference>
<dbReference type="InterPro" id="IPR007696">
    <property type="entry name" value="DNA_mismatch_repair_MutS_core"/>
</dbReference>
<dbReference type="SUPFAM" id="SSF48334">
    <property type="entry name" value="DNA repair protein MutS, domain III"/>
    <property type="match status" value="1"/>
</dbReference>
<evidence type="ECO:0000256" key="1">
    <source>
        <dbReference type="ARBA" id="ARBA00006271"/>
    </source>
</evidence>
<dbReference type="GO" id="GO:0007131">
    <property type="term" value="P:reciprocal meiotic recombination"/>
    <property type="evidence" value="ECO:0007669"/>
    <property type="project" value="TreeGrafter"/>
</dbReference>
<keyword evidence="8" id="KW-1185">Reference proteome</keyword>
<dbReference type="Pfam" id="PF05192">
    <property type="entry name" value="MutS_III"/>
    <property type="match status" value="1"/>
</dbReference>
<dbReference type="FunFam" id="3.40.50.300:FF:000870">
    <property type="entry name" value="MutS protein homolog 4"/>
    <property type="match status" value="1"/>
</dbReference>
<dbReference type="WBParaSite" id="TMUE_3000011656.1">
    <property type="protein sequence ID" value="TMUE_3000011656.1"/>
    <property type="gene ID" value="WBGene00289099"/>
</dbReference>
<name>A0A5S6QW71_TRIMR</name>
<dbReference type="STRING" id="70415.A0A5S6QW71"/>
<dbReference type="Gene3D" id="1.10.1420.10">
    <property type="match status" value="2"/>
</dbReference>
<sequence length="866" mass="97628">MMASSSRSTPLRPFDLFSDHRREASLSGTALPGCQESFSVRGEKTAFSKSSRNSKSRQTPLTKYGFFAAARNSSSASRQNSVLKSQVIVAIAEGLGFARGEVGLAYIDMLQPALRLAQFSDTNTYGKLLAKLDVLNPAEILVPDSTVGSDGKMHPLCTVIQKHFENVEITSVSRKCFNEAAGLETVDRVCLEECKGVRRSLEEKYYCLASAAALIEHLEKVQRTVFMSKSVRIIYEGSERSLIIDASTAKQLELITSLKVVDNVACSLFGVLNFTCTYGGARMLRASILQPSFDLSTINDRLSAIQELRENAEGYNNLRSALSCMRDVERSIPICIGANSEQSSRFAEYRIRQMIMLLHTLEMVEPLLHTLECFQSSLFTNCVKVMQDDRLANTLSTIRRYIQDDSLSRRGPLKGRNELCFAIRPNLNGLLDVFRKAYSEYINDVEAYHMWLVEQVALPLRLSYSTARGFYFSLNVDRNEELPPVLVDKIIKVVRKRCCINLSFKMQLNERIDFNFNEIVMLSDRLISDLLSEMRPFISCLYDLSEVISLLDFILSLTMRAELSNWVRPEFTDTLAISQARHPLMDSDKKSNFVPNDVYAGPDSRFIIISGPNMSGKSTYLKMVGMLQLLAQMGSFVPAHIASFRLCDQLFTRIGHNDSLESSSSSFMVEMKDMSHILNSFTNESLILIDELGRNTSEDEGFACCVAICEPFMTSQAFIFLVTHYLDMAELDLLYPYIDSYHFEASLNPVTNKMQISHKLLRGLHSGPAYGFELAEMAMFPETIVSNAKRLLEDMKSKKKQNEETSCQLQKQRAVMRLRHRLAQVAKMSGVQNVILMNYLNQLKDTYLKEMDAIDKAGGGQQRSTE</sequence>
<dbReference type="SUPFAM" id="SSF53150">
    <property type="entry name" value="DNA repair protein MutS, domain II"/>
    <property type="match status" value="1"/>
</dbReference>
<dbReference type="PANTHER" id="PTHR11361">
    <property type="entry name" value="DNA MISMATCH REPAIR PROTEIN MUTS FAMILY MEMBER"/>
    <property type="match status" value="1"/>
</dbReference>
<reference evidence="9" key="1">
    <citation type="submission" date="2019-12" db="UniProtKB">
        <authorList>
            <consortium name="WormBaseParasite"/>
        </authorList>
    </citation>
    <scope>IDENTIFICATION</scope>
</reference>
<evidence type="ECO:0000256" key="3">
    <source>
        <dbReference type="ARBA" id="ARBA00022840"/>
    </source>
</evidence>
<evidence type="ECO:0000256" key="2">
    <source>
        <dbReference type="ARBA" id="ARBA00022741"/>
    </source>
</evidence>
<organism evidence="8 9">
    <name type="scientific">Trichuris muris</name>
    <name type="common">Mouse whipworm</name>
    <dbReference type="NCBI Taxonomy" id="70415"/>
    <lineage>
        <taxon>Eukaryota</taxon>
        <taxon>Metazoa</taxon>
        <taxon>Ecdysozoa</taxon>
        <taxon>Nematoda</taxon>
        <taxon>Enoplea</taxon>
        <taxon>Dorylaimia</taxon>
        <taxon>Trichinellida</taxon>
        <taxon>Trichuridae</taxon>
        <taxon>Trichuris</taxon>
    </lineage>
</organism>
<dbReference type="GO" id="GO:0005634">
    <property type="term" value="C:nucleus"/>
    <property type="evidence" value="ECO:0007669"/>
    <property type="project" value="TreeGrafter"/>
</dbReference>
<dbReference type="InterPro" id="IPR011184">
    <property type="entry name" value="DNA_mismatch_repair_Msh2"/>
</dbReference>
<keyword evidence="5" id="KW-0469">Meiosis</keyword>
<dbReference type="Gene3D" id="3.30.420.110">
    <property type="entry name" value="MutS, connector domain"/>
    <property type="match status" value="1"/>
</dbReference>
<protein>
    <submittedName>
        <fullName evidence="9">DNA mismatch repair proteins mutS family domain-containing protein</fullName>
    </submittedName>
</protein>
<evidence type="ECO:0000313" key="8">
    <source>
        <dbReference type="Proteomes" id="UP000046395"/>
    </source>
</evidence>
<dbReference type="GO" id="GO:0006298">
    <property type="term" value="P:mismatch repair"/>
    <property type="evidence" value="ECO:0007669"/>
    <property type="project" value="InterPro"/>
</dbReference>
<dbReference type="PANTHER" id="PTHR11361:SF21">
    <property type="entry name" value="MUTS PROTEIN HOMOLOG 4"/>
    <property type="match status" value="1"/>
</dbReference>
<proteinExistence type="inferred from homology"/>
<evidence type="ECO:0000256" key="5">
    <source>
        <dbReference type="ARBA" id="ARBA00023254"/>
    </source>
</evidence>
<keyword evidence="3" id="KW-0067">ATP-binding</keyword>
<dbReference type="GO" id="GO:0030983">
    <property type="term" value="F:mismatched DNA binding"/>
    <property type="evidence" value="ECO:0007669"/>
    <property type="project" value="InterPro"/>
</dbReference>
<dbReference type="InterPro" id="IPR000432">
    <property type="entry name" value="DNA_mismatch_repair_MutS_C"/>
</dbReference>
<dbReference type="PIRSF" id="PIRSF005813">
    <property type="entry name" value="MSH2"/>
    <property type="match status" value="1"/>
</dbReference>
<evidence type="ECO:0000313" key="9">
    <source>
        <dbReference type="WBParaSite" id="TMUE_3000011656.1"/>
    </source>
</evidence>
<feature type="domain" description="DNA mismatch repair proteins mutS family" evidence="7">
    <location>
        <begin position="604"/>
        <end position="793"/>
    </location>
</feature>
<dbReference type="InterPro" id="IPR007860">
    <property type="entry name" value="DNA_mmatch_repair_MutS_con_dom"/>
</dbReference>
<dbReference type="Pfam" id="PF05188">
    <property type="entry name" value="MutS_II"/>
    <property type="match status" value="1"/>
</dbReference>
<evidence type="ECO:0000256" key="4">
    <source>
        <dbReference type="ARBA" id="ARBA00023125"/>
    </source>
</evidence>
<dbReference type="InterPro" id="IPR027417">
    <property type="entry name" value="P-loop_NTPase"/>
</dbReference>
<dbReference type="SUPFAM" id="SSF52540">
    <property type="entry name" value="P-loop containing nucleoside triphosphate hydrolases"/>
    <property type="match status" value="1"/>
</dbReference>
<keyword evidence="2" id="KW-0547">Nucleotide-binding</keyword>
<comment type="similarity">
    <text evidence="1">Belongs to the DNA mismatch repair MutS family.</text>
</comment>
<dbReference type="CDD" id="cd03243">
    <property type="entry name" value="ABC_MutS_homologs"/>
    <property type="match status" value="1"/>
</dbReference>
<dbReference type="SMART" id="SM00534">
    <property type="entry name" value="MUTSac"/>
    <property type="match status" value="1"/>
</dbReference>
<feature type="domain" description="DNA mismatch repair protein MutS core" evidence="6">
    <location>
        <begin position="263"/>
        <end position="588"/>
    </location>
</feature>
<dbReference type="GO" id="GO:0005524">
    <property type="term" value="F:ATP binding"/>
    <property type="evidence" value="ECO:0007669"/>
    <property type="project" value="UniProtKB-KW"/>
</dbReference>
<dbReference type="InterPro" id="IPR036187">
    <property type="entry name" value="DNA_mismatch_repair_MutS_sf"/>
</dbReference>
<dbReference type="SMART" id="SM00533">
    <property type="entry name" value="MUTSd"/>
    <property type="match status" value="1"/>
</dbReference>
<dbReference type="FunFam" id="3.30.420.110:FF:000003">
    <property type="entry name" value="mutS protein homolog 4"/>
    <property type="match status" value="1"/>
</dbReference>
<keyword evidence="4" id="KW-0238">DNA-binding</keyword>